<dbReference type="PANTHER" id="PTHR34584">
    <property type="entry name" value="NA(+)/H(+) ANTIPORTER SUBUNIT E1"/>
    <property type="match status" value="1"/>
</dbReference>
<evidence type="ECO:0000256" key="7">
    <source>
        <dbReference type="SAM" id="Phobius"/>
    </source>
</evidence>
<evidence type="ECO:0000256" key="4">
    <source>
        <dbReference type="ARBA" id="ARBA00022692"/>
    </source>
</evidence>
<proteinExistence type="inferred from homology"/>
<sequence>MTGDARTRRANRAVAVLGMALVWILLWGTFSWANLLGGLVVAGIVLLVFPLPPVVFAGRLRPVPLARFVAWFLRDLFVASVQIAWLAFRFGYTPHGAIIGVGLRVGTDLNLTLTAEALSLVPGSLIVEVDRAEGVLWIHVLDVRDRAEAERFRQDVLALESRIVAAVGSPDEVRRTTEGGVL</sequence>
<keyword evidence="5 7" id="KW-1133">Transmembrane helix</keyword>
<feature type="transmembrane region" description="Helical" evidence="7">
    <location>
        <begin position="12"/>
        <end position="30"/>
    </location>
</feature>
<evidence type="ECO:0000256" key="1">
    <source>
        <dbReference type="ARBA" id="ARBA00004651"/>
    </source>
</evidence>
<dbReference type="EMBL" id="BONC01000074">
    <property type="protein sequence ID" value="GIF60705.1"/>
    <property type="molecule type" value="Genomic_DNA"/>
</dbReference>
<feature type="transmembrane region" description="Helical" evidence="7">
    <location>
        <begin position="68"/>
        <end position="88"/>
    </location>
</feature>
<dbReference type="PANTHER" id="PTHR34584:SF1">
    <property type="entry name" value="NA(+)_H(+) ANTIPORTER SUBUNIT E1"/>
    <property type="match status" value="1"/>
</dbReference>
<evidence type="ECO:0000256" key="3">
    <source>
        <dbReference type="ARBA" id="ARBA00022475"/>
    </source>
</evidence>
<comment type="caution">
    <text evidence="8">The sequence shown here is derived from an EMBL/GenBank/DDBJ whole genome shotgun (WGS) entry which is preliminary data.</text>
</comment>
<evidence type="ECO:0000313" key="9">
    <source>
        <dbReference type="Proteomes" id="UP000624325"/>
    </source>
</evidence>
<dbReference type="NCBIfam" id="NF006521">
    <property type="entry name" value="PRK08965.1-5"/>
    <property type="match status" value="1"/>
</dbReference>
<dbReference type="InterPro" id="IPR002758">
    <property type="entry name" value="Cation_antiport_E"/>
</dbReference>
<dbReference type="Proteomes" id="UP000624325">
    <property type="component" value="Unassembled WGS sequence"/>
</dbReference>
<keyword evidence="3" id="KW-1003">Cell membrane</keyword>
<dbReference type="RefSeq" id="WP_203707520.1">
    <property type="nucleotide sequence ID" value="NZ_BAAALU010000016.1"/>
</dbReference>
<evidence type="ECO:0000313" key="8">
    <source>
        <dbReference type="EMBL" id="GIF60705.1"/>
    </source>
</evidence>
<comment type="subcellular location">
    <subcellularLocation>
        <location evidence="1">Cell membrane</location>
        <topology evidence="1">Multi-pass membrane protein</topology>
    </subcellularLocation>
</comment>
<accession>A0ABQ4CD63</accession>
<organism evidence="8 9">
    <name type="scientific">Asanoa iriomotensis</name>
    <dbReference type="NCBI Taxonomy" id="234613"/>
    <lineage>
        <taxon>Bacteria</taxon>
        <taxon>Bacillati</taxon>
        <taxon>Actinomycetota</taxon>
        <taxon>Actinomycetes</taxon>
        <taxon>Micromonosporales</taxon>
        <taxon>Micromonosporaceae</taxon>
        <taxon>Asanoa</taxon>
    </lineage>
</organism>
<name>A0ABQ4CD63_9ACTN</name>
<evidence type="ECO:0000256" key="6">
    <source>
        <dbReference type="ARBA" id="ARBA00023136"/>
    </source>
</evidence>
<keyword evidence="6 7" id="KW-0472">Membrane</keyword>
<reference evidence="8 9" key="1">
    <citation type="submission" date="2021-01" db="EMBL/GenBank/DDBJ databases">
        <title>Whole genome shotgun sequence of Asanoa iriomotensis NBRC 100142.</title>
        <authorList>
            <person name="Komaki H."/>
            <person name="Tamura T."/>
        </authorList>
    </citation>
    <scope>NUCLEOTIDE SEQUENCE [LARGE SCALE GENOMIC DNA]</scope>
    <source>
        <strain evidence="8 9">NBRC 100142</strain>
    </source>
</reference>
<keyword evidence="4 7" id="KW-0812">Transmembrane</keyword>
<evidence type="ECO:0000256" key="5">
    <source>
        <dbReference type="ARBA" id="ARBA00022989"/>
    </source>
</evidence>
<comment type="similarity">
    <text evidence="2">Belongs to the CPA3 antiporters (TC 2.A.63) subunit E family.</text>
</comment>
<evidence type="ECO:0000256" key="2">
    <source>
        <dbReference type="ARBA" id="ARBA00006228"/>
    </source>
</evidence>
<gene>
    <name evidence="8" type="ORF">Air01nite_68000</name>
</gene>
<dbReference type="Pfam" id="PF01899">
    <property type="entry name" value="MNHE"/>
    <property type="match status" value="1"/>
</dbReference>
<keyword evidence="9" id="KW-1185">Reference proteome</keyword>
<protein>
    <submittedName>
        <fullName evidence="8">Na+/H+ antiporter subunit E</fullName>
    </submittedName>
</protein>
<feature type="transmembrane region" description="Helical" evidence="7">
    <location>
        <begin position="36"/>
        <end position="56"/>
    </location>
</feature>